<evidence type="ECO:0000259" key="9">
    <source>
        <dbReference type="PROSITE" id="PS50240"/>
    </source>
</evidence>
<dbReference type="InterPro" id="IPR001314">
    <property type="entry name" value="Peptidase_S1A"/>
</dbReference>
<feature type="domain" description="Peptidase S1" evidence="9">
    <location>
        <begin position="28"/>
        <end position="248"/>
    </location>
</feature>
<dbReference type="HOGENOM" id="CLU_006842_7_6_1"/>
<evidence type="ECO:0000256" key="7">
    <source>
        <dbReference type="ARBA" id="ARBA00023157"/>
    </source>
</evidence>
<evidence type="ECO:0000256" key="8">
    <source>
        <dbReference type="SAM" id="SignalP"/>
    </source>
</evidence>
<dbReference type="AlphaFoldDB" id="B3MAA8"/>
<dbReference type="KEGG" id="dan:6507283"/>
<dbReference type="InterPro" id="IPR009003">
    <property type="entry name" value="Peptidase_S1_PA"/>
</dbReference>
<dbReference type="OrthoDB" id="5565075at2759"/>
<dbReference type="Gene3D" id="2.40.10.10">
    <property type="entry name" value="Trypsin-like serine proteases"/>
    <property type="match status" value="2"/>
</dbReference>
<dbReference type="CDD" id="cd00190">
    <property type="entry name" value="Tryp_SPc"/>
    <property type="match status" value="1"/>
</dbReference>
<feature type="signal peptide" evidence="8">
    <location>
        <begin position="1"/>
        <end position="19"/>
    </location>
</feature>
<organism evidence="10 11">
    <name type="scientific">Drosophila ananassae</name>
    <name type="common">Fruit fly</name>
    <dbReference type="NCBI Taxonomy" id="7217"/>
    <lineage>
        <taxon>Eukaryota</taxon>
        <taxon>Metazoa</taxon>
        <taxon>Ecdysozoa</taxon>
        <taxon>Arthropoda</taxon>
        <taxon>Hexapoda</taxon>
        <taxon>Insecta</taxon>
        <taxon>Pterygota</taxon>
        <taxon>Neoptera</taxon>
        <taxon>Endopterygota</taxon>
        <taxon>Diptera</taxon>
        <taxon>Brachycera</taxon>
        <taxon>Muscomorpha</taxon>
        <taxon>Ephydroidea</taxon>
        <taxon>Drosophilidae</taxon>
        <taxon>Drosophila</taxon>
        <taxon>Sophophora</taxon>
    </lineage>
</organism>
<dbReference type="InterPro" id="IPR001254">
    <property type="entry name" value="Trypsin_dom"/>
</dbReference>
<comment type="similarity">
    <text evidence="1">Belongs to the peptidase S1 family.</text>
</comment>
<keyword evidence="11" id="KW-1185">Reference proteome</keyword>
<evidence type="ECO:0000256" key="3">
    <source>
        <dbReference type="ARBA" id="ARBA00022729"/>
    </source>
</evidence>
<dbReference type="PhylomeDB" id="B3MAA8"/>
<dbReference type="PANTHER" id="PTHR24276:SF96">
    <property type="entry name" value="PEPTIDASE S1 DOMAIN-CONTAINING PROTEIN"/>
    <property type="match status" value="1"/>
</dbReference>
<evidence type="ECO:0000256" key="2">
    <source>
        <dbReference type="ARBA" id="ARBA00022670"/>
    </source>
</evidence>
<dbReference type="PRINTS" id="PR00722">
    <property type="entry name" value="CHYMOTRYPSIN"/>
</dbReference>
<dbReference type="Pfam" id="PF00089">
    <property type="entry name" value="Trypsin"/>
    <property type="match status" value="1"/>
</dbReference>
<sequence>MNYLVVVLLALVPSWVASASSERPENIITNGNPAYDGQAPYVVGMAFQTSNIWCSGTIIADTWILTSAGCLSGSTGVTIFFGATRLSQAQFTVTVGTAAYVTGNKHLALVKVPRVGFSNRVNRVTLPAMRDRSQRYENWWASICGWGVTSLRNSQPDWLQCVDQQIMPNSECAAFFGSSTVTDQVLCTRTPNGRSPCFGDAGSPLVTQQGSLVVGISEFIAANGCTLGIPAGYARITSQLEWIRRYTGIAN</sequence>
<feature type="chain" id="PRO_5002789940" description="Peptidase S1 domain-containing protein" evidence="8">
    <location>
        <begin position="20"/>
        <end position="251"/>
    </location>
</feature>
<dbReference type="InParanoid" id="B3MAA8"/>
<evidence type="ECO:0000256" key="6">
    <source>
        <dbReference type="ARBA" id="ARBA00023145"/>
    </source>
</evidence>
<keyword evidence="6" id="KW-0865">Zymogen</keyword>
<dbReference type="eggNOG" id="KOG3627">
    <property type="taxonomic scope" value="Eukaryota"/>
</dbReference>
<dbReference type="Proteomes" id="UP000007801">
    <property type="component" value="Unassembled WGS sequence"/>
</dbReference>
<evidence type="ECO:0000256" key="4">
    <source>
        <dbReference type="ARBA" id="ARBA00022801"/>
    </source>
</evidence>
<keyword evidence="3 8" id="KW-0732">Signal</keyword>
<evidence type="ECO:0000313" key="10">
    <source>
        <dbReference type="EMBL" id="EDV39122.1"/>
    </source>
</evidence>
<dbReference type="SMR" id="B3MAA8"/>
<keyword evidence="5" id="KW-0720">Serine protease</keyword>
<keyword evidence="4 10" id="KW-0378">Hydrolase</keyword>
<dbReference type="FunFam" id="2.40.10.10:FF:000025">
    <property type="entry name" value="serine proteases 1/2"/>
    <property type="match status" value="1"/>
</dbReference>
<protein>
    <recommendedName>
        <fullName evidence="9">Peptidase S1 domain-containing protein</fullName>
    </recommendedName>
</protein>
<dbReference type="GeneID" id="6507283"/>
<dbReference type="EMBL" id="CH902618">
    <property type="protein sequence ID" value="EDV39122.1"/>
    <property type="molecule type" value="Genomic_DNA"/>
</dbReference>
<dbReference type="InterPro" id="IPR050430">
    <property type="entry name" value="Peptidase_S1"/>
</dbReference>
<evidence type="ECO:0000256" key="5">
    <source>
        <dbReference type="ARBA" id="ARBA00022825"/>
    </source>
</evidence>
<name>B3MAA8_DROAN</name>
<keyword evidence="7" id="KW-1015">Disulfide bond</keyword>
<evidence type="ECO:0000313" key="11">
    <source>
        <dbReference type="Proteomes" id="UP000007801"/>
    </source>
</evidence>
<gene>
    <name evidence="10" type="primary">Dana\GF24652</name>
    <name evidence="10" type="synonym">dana_GLEANR_9358</name>
    <name evidence="10" type="ORF">GF24652</name>
</gene>
<dbReference type="OMA" id="QILCTRT"/>
<dbReference type="PROSITE" id="PS50240">
    <property type="entry name" value="TRYPSIN_DOM"/>
    <property type="match status" value="1"/>
</dbReference>
<dbReference type="GO" id="GO:0006508">
    <property type="term" value="P:proteolysis"/>
    <property type="evidence" value="ECO:0007669"/>
    <property type="project" value="UniProtKB-KW"/>
</dbReference>
<dbReference type="SUPFAM" id="SSF50494">
    <property type="entry name" value="Trypsin-like serine proteases"/>
    <property type="match status" value="1"/>
</dbReference>
<reference evidence="10 11" key="1">
    <citation type="journal article" date="2007" name="Nature">
        <title>Evolution of genes and genomes on the Drosophila phylogeny.</title>
        <authorList>
            <consortium name="Drosophila 12 Genomes Consortium"/>
            <person name="Clark A.G."/>
            <person name="Eisen M.B."/>
            <person name="Smith D.R."/>
            <person name="Bergman C.M."/>
            <person name="Oliver B."/>
            <person name="Markow T.A."/>
            <person name="Kaufman T.C."/>
            <person name="Kellis M."/>
            <person name="Gelbart W."/>
            <person name="Iyer V.N."/>
            <person name="Pollard D.A."/>
            <person name="Sackton T.B."/>
            <person name="Larracuente A.M."/>
            <person name="Singh N.D."/>
            <person name="Abad J.P."/>
            <person name="Abt D.N."/>
            <person name="Adryan B."/>
            <person name="Aguade M."/>
            <person name="Akashi H."/>
            <person name="Anderson W.W."/>
            <person name="Aquadro C.F."/>
            <person name="Ardell D.H."/>
            <person name="Arguello R."/>
            <person name="Artieri C.G."/>
            <person name="Barbash D.A."/>
            <person name="Barker D."/>
            <person name="Barsanti P."/>
            <person name="Batterham P."/>
            <person name="Batzoglou S."/>
            <person name="Begun D."/>
            <person name="Bhutkar A."/>
            <person name="Blanco E."/>
            <person name="Bosak S.A."/>
            <person name="Bradley R.K."/>
            <person name="Brand A.D."/>
            <person name="Brent M.R."/>
            <person name="Brooks A.N."/>
            <person name="Brown R.H."/>
            <person name="Butlin R.K."/>
            <person name="Caggese C."/>
            <person name="Calvi B.R."/>
            <person name="Bernardo de Carvalho A."/>
            <person name="Caspi A."/>
            <person name="Castrezana S."/>
            <person name="Celniker S.E."/>
            <person name="Chang J.L."/>
            <person name="Chapple C."/>
            <person name="Chatterji S."/>
            <person name="Chinwalla A."/>
            <person name="Civetta A."/>
            <person name="Clifton S.W."/>
            <person name="Comeron J.M."/>
            <person name="Costello J.C."/>
            <person name="Coyne J.A."/>
            <person name="Daub J."/>
            <person name="David R.G."/>
            <person name="Delcher A.L."/>
            <person name="Delehaunty K."/>
            <person name="Do C.B."/>
            <person name="Ebling H."/>
            <person name="Edwards K."/>
            <person name="Eickbush T."/>
            <person name="Evans J.D."/>
            <person name="Filipski A."/>
            <person name="Findeiss S."/>
            <person name="Freyhult E."/>
            <person name="Fulton L."/>
            <person name="Fulton R."/>
            <person name="Garcia A.C."/>
            <person name="Gardiner A."/>
            <person name="Garfield D.A."/>
            <person name="Garvin B.E."/>
            <person name="Gibson G."/>
            <person name="Gilbert D."/>
            <person name="Gnerre S."/>
            <person name="Godfrey J."/>
            <person name="Good R."/>
            <person name="Gotea V."/>
            <person name="Gravely B."/>
            <person name="Greenberg A.J."/>
            <person name="Griffiths-Jones S."/>
            <person name="Gross S."/>
            <person name="Guigo R."/>
            <person name="Gustafson E.A."/>
            <person name="Haerty W."/>
            <person name="Hahn M.W."/>
            <person name="Halligan D.L."/>
            <person name="Halpern A.L."/>
            <person name="Halter G.M."/>
            <person name="Han M.V."/>
            <person name="Heger A."/>
            <person name="Hillier L."/>
            <person name="Hinrichs A.S."/>
            <person name="Holmes I."/>
            <person name="Hoskins R.A."/>
            <person name="Hubisz M.J."/>
            <person name="Hultmark D."/>
            <person name="Huntley M.A."/>
            <person name="Jaffe D.B."/>
            <person name="Jagadeeshan S."/>
            <person name="Jeck W.R."/>
            <person name="Johnson J."/>
            <person name="Jones C.D."/>
            <person name="Jordan W.C."/>
            <person name="Karpen G.H."/>
            <person name="Kataoka E."/>
            <person name="Keightley P.D."/>
            <person name="Kheradpour P."/>
            <person name="Kirkness E.F."/>
            <person name="Koerich L.B."/>
            <person name="Kristiansen K."/>
            <person name="Kudrna D."/>
            <person name="Kulathinal R.J."/>
            <person name="Kumar S."/>
            <person name="Kwok R."/>
            <person name="Lander E."/>
            <person name="Langley C.H."/>
            <person name="Lapoint R."/>
            <person name="Lazzaro B.P."/>
            <person name="Lee S.J."/>
            <person name="Levesque L."/>
            <person name="Li R."/>
            <person name="Lin C.F."/>
            <person name="Lin M.F."/>
            <person name="Lindblad-Toh K."/>
            <person name="Llopart A."/>
            <person name="Long M."/>
            <person name="Low L."/>
            <person name="Lozovsky E."/>
            <person name="Lu J."/>
            <person name="Luo M."/>
            <person name="Machado C.A."/>
            <person name="Makalowski W."/>
            <person name="Marzo M."/>
            <person name="Matsuda M."/>
            <person name="Matzkin L."/>
            <person name="McAllister B."/>
            <person name="McBride C.S."/>
            <person name="McKernan B."/>
            <person name="McKernan K."/>
            <person name="Mendez-Lago M."/>
            <person name="Minx P."/>
            <person name="Mollenhauer M.U."/>
            <person name="Montooth K."/>
            <person name="Mount S.M."/>
            <person name="Mu X."/>
            <person name="Myers E."/>
            <person name="Negre B."/>
            <person name="Newfeld S."/>
            <person name="Nielsen R."/>
            <person name="Noor M.A."/>
            <person name="O'Grady P."/>
            <person name="Pachter L."/>
            <person name="Papaceit M."/>
            <person name="Parisi M.J."/>
            <person name="Parisi M."/>
            <person name="Parts L."/>
            <person name="Pedersen J.S."/>
            <person name="Pesole G."/>
            <person name="Phillippy A.M."/>
            <person name="Ponting C.P."/>
            <person name="Pop M."/>
            <person name="Porcelli D."/>
            <person name="Powell J.R."/>
            <person name="Prohaska S."/>
            <person name="Pruitt K."/>
            <person name="Puig M."/>
            <person name="Quesneville H."/>
            <person name="Ram K.R."/>
            <person name="Rand D."/>
            <person name="Rasmussen M.D."/>
            <person name="Reed L.K."/>
            <person name="Reenan R."/>
            <person name="Reily A."/>
            <person name="Remington K.A."/>
            <person name="Rieger T.T."/>
            <person name="Ritchie M.G."/>
            <person name="Robin C."/>
            <person name="Rogers Y.H."/>
            <person name="Rohde C."/>
            <person name="Rozas J."/>
            <person name="Rubenfield M.J."/>
            <person name="Ruiz A."/>
            <person name="Russo S."/>
            <person name="Salzberg S.L."/>
            <person name="Sanchez-Gracia A."/>
            <person name="Saranga D.J."/>
            <person name="Sato H."/>
            <person name="Schaeffer S.W."/>
            <person name="Schatz M.C."/>
            <person name="Schlenke T."/>
            <person name="Schwartz R."/>
            <person name="Segarra C."/>
            <person name="Singh R.S."/>
            <person name="Sirot L."/>
            <person name="Sirota M."/>
            <person name="Sisneros N.B."/>
            <person name="Smith C.D."/>
            <person name="Smith T.F."/>
            <person name="Spieth J."/>
            <person name="Stage D.E."/>
            <person name="Stark A."/>
            <person name="Stephan W."/>
            <person name="Strausberg R.L."/>
            <person name="Strempel S."/>
            <person name="Sturgill D."/>
            <person name="Sutton G."/>
            <person name="Sutton G.G."/>
            <person name="Tao W."/>
            <person name="Teichmann S."/>
            <person name="Tobari Y.N."/>
            <person name="Tomimura Y."/>
            <person name="Tsolas J.M."/>
            <person name="Valente V.L."/>
            <person name="Venter E."/>
            <person name="Venter J.C."/>
            <person name="Vicario S."/>
            <person name="Vieira F.G."/>
            <person name="Vilella A.J."/>
            <person name="Villasante A."/>
            <person name="Walenz B."/>
            <person name="Wang J."/>
            <person name="Wasserman M."/>
            <person name="Watts T."/>
            <person name="Wilson D."/>
            <person name="Wilson R.K."/>
            <person name="Wing R.A."/>
            <person name="Wolfner M.F."/>
            <person name="Wong A."/>
            <person name="Wong G.K."/>
            <person name="Wu C.I."/>
            <person name="Wu G."/>
            <person name="Yamamoto D."/>
            <person name="Yang H.P."/>
            <person name="Yang S.P."/>
            <person name="Yorke J.A."/>
            <person name="Yoshida K."/>
            <person name="Zdobnov E."/>
            <person name="Zhang P."/>
            <person name="Zhang Y."/>
            <person name="Zimin A.V."/>
            <person name="Baldwin J."/>
            <person name="Abdouelleil A."/>
            <person name="Abdulkadir J."/>
            <person name="Abebe A."/>
            <person name="Abera B."/>
            <person name="Abreu J."/>
            <person name="Acer S.C."/>
            <person name="Aftuck L."/>
            <person name="Alexander A."/>
            <person name="An P."/>
            <person name="Anderson E."/>
            <person name="Anderson S."/>
            <person name="Arachi H."/>
            <person name="Azer M."/>
            <person name="Bachantsang P."/>
            <person name="Barry A."/>
            <person name="Bayul T."/>
            <person name="Berlin A."/>
            <person name="Bessette D."/>
            <person name="Bloom T."/>
            <person name="Blye J."/>
            <person name="Boguslavskiy L."/>
            <person name="Bonnet C."/>
            <person name="Boukhgalter B."/>
            <person name="Bourzgui I."/>
            <person name="Brown A."/>
            <person name="Cahill P."/>
            <person name="Channer S."/>
            <person name="Cheshatsang Y."/>
            <person name="Chuda L."/>
            <person name="Citroen M."/>
            <person name="Collymore A."/>
            <person name="Cooke P."/>
            <person name="Costello M."/>
            <person name="D'Aco K."/>
            <person name="Daza R."/>
            <person name="De Haan G."/>
            <person name="DeGray S."/>
            <person name="DeMaso C."/>
            <person name="Dhargay N."/>
            <person name="Dooley K."/>
            <person name="Dooley E."/>
            <person name="Doricent M."/>
            <person name="Dorje P."/>
            <person name="Dorjee K."/>
            <person name="Dupes A."/>
            <person name="Elong R."/>
            <person name="Falk J."/>
            <person name="Farina A."/>
            <person name="Faro S."/>
            <person name="Ferguson D."/>
            <person name="Fisher S."/>
            <person name="Foley C.D."/>
            <person name="Franke A."/>
            <person name="Friedrich D."/>
            <person name="Gadbois L."/>
            <person name="Gearin G."/>
            <person name="Gearin C.R."/>
            <person name="Giannoukos G."/>
            <person name="Goode T."/>
            <person name="Graham J."/>
            <person name="Grandbois E."/>
            <person name="Grewal S."/>
            <person name="Gyaltsen K."/>
            <person name="Hafez N."/>
            <person name="Hagos B."/>
            <person name="Hall J."/>
            <person name="Henson C."/>
            <person name="Hollinger A."/>
            <person name="Honan T."/>
            <person name="Huard M.D."/>
            <person name="Hughes L."/>
            <person name="Hurhula B."/>
            <person name="Husby M.E."/>
            <person name="Kamat A."/>
            <person name="Kanga B."/>
            <person name="Kashin S."/>
            <person name="Khazanovich D."/>
            <person name="Kisner P."/>
            <person name="Lance K."/>
            <person name="Lara M."/>
            <person name="Lee W."/>
            <person name="Lennon N."/>
            <person name="Letendre F."/>
            <person name="LeVine R."/>
            <person name="Lipovsky A."/>
            <person name="Liu X."/>
            <person name="Liu J."/>
            <person name="Liu S."/>
            <person name="Lokyitsang T."/>
            <person name="Lokyitsang Y."/>
            <person name="Lubonja R."/>
            <person name="Lui A."/>
            <person name="MacDonald P."/>
            <person name="Magnisalis V."/>
            <person name="Maru K."/>
            <person name="Matthews C."/>
            <person name="McCusker W."/>
            <person name="McDonough S."/>
            <person name="Mehta T."/>
            <person name="Meldrim J."/>
            <person name="Meneus L."/>
            <person name="Mihai O."/>
            <person name="Mihalev A."/>
            <person name="Mihova T."/>
            <person name="Mittelman R."/>
            <person name="Mlenga V."/>
            <person name="Montmayeur A."/>
            <person name="Mulrain L."/>
            <person name="Navidi A."/>
            <person name="Naylor J."/>
            <person name="Negash T."/>
            <person name="Nguyen T."/>
            <person name="Nguyen N."/>
            <person name="Nicol R."/>
            <person name="Norbu C."/>
            <person name="Norbu N."/>
            <person name="Novod N."/>
            <person name="O'Neill B."/>
            <person name="Osman S."/>
            <person name="Markiewicz E."/>
            <person name="Oyono O.L."/>
            <person name="Patti C."/>
            <person name="Phunkhang P."/>
            <person name="Pierre F."/>
            <person name="Priest M."/>
            <person name="Raghuraman S."/>
            <person name="Rege F."/>
            <person name="Reyes R."/>
            <person name="Rise C."/>
            <person name="Rogov P."/>
            <person name="Ross K."/>
            <person name="Ryan E."/>
            <person name="Settipalli S."/>
            <person name="Shea T."/>
            <person name="Sherpa N."/>
            <person name="Shi L."/>
            <person name="Shih D."/>
            <person name="Sparrow T."/>
            <person name="Spaulding J."/>
            <person name="Stalker J."/>
            <person name="Stange-Thomann N."/>
            <person name="Stavropoulos S."/>
            <person name="Stone C."/>
            <person name="Strader C."/>
            <person name="Tesfaye S."/>
            <person name="Thomson T."/>
            <person name="Thoulutsang Y."/>
            <person name="Thoulutsang D."/>
            <person name="Topham K."/>
            <person name="Topping I."/>
            <person name="Tsamla T."/>
            <person name="Vassiliev H."/>
            <person name="Vo A."/>
            <person name="Wangchuk T."/>
            <person name="Wangdi T."/>
            <person name="Weiand M."/>
            <person name="Wilkinson J."/>
            <person name="Wilson A."/>
            <person name="Yadav S."/>
            <person name="Young G."/>
            <person name="Yu Q."/>
            <person name="Zembek L."/>
            <person name="Zhong D."/>
            <person name="Zimmer A."/>
            <person name="Zwirko Z."/>
            <person name="Jaffe D.B."/>
            <person name="Alvarez P."/>
            <person name="Brockman W."/>
            <person name="Butler J."/>
            <person name="Chin C."/>
            <person name="Gnerre S."/>
            <person name="Grabherr M."/>
            <person name="Kleber M."/>
            <person name="Mauceli E."/>
            <person name="MacCallum I."/>
        </authorList>
    </citation>
    <scope>NUCLEOTIDE SEQUENCE [LARGE SCALE GENOMIC DNA]</scope>
    <source>
        <strain evidence="11">Tucson 14024-0371.13</strain>
    </source>
</reference>
<dbReference type="InterPro" id="IPR043504">
    <property type="entry name" value="Peptidase_S1_PA_chymotrypsin"/>
</dbReference>
<keyword evidence="2" id="KW-0645">Protease</keyword>
<dbReference type="GO" id="GO:0004252">
    <property type="term" value="F:serine-type endopeptidase activity"/>
    <property type="evidence" value="ECO:0007669"/>
    <property type="project" value="InterPro"/>
</dbReference>
<dbReference type="STRING" id="7217.B3MAA8"/>
<proteinExistence type="inferred from homology"/>
<dbReference type="PANTHER" id="PTHR24276">
    <property type="entry name" value="POLYSERASE-RELATED"/>
    <property type="match status" value="1"/>
</dbReference>
<evidence type="ECO:0000256" key="1">
    <source>
        <dbReference type="ARBA" id="ARBA00007664"/>
    </source>
</evidence>
<accession>B3MAA8</accession>
<dbReference type="SMART" id="SM00020">
    <property type="entry name" value="Tryp_SPc"/>
    <property type="match status" value="1"/>
</dbReference>
<dbReference type="MEROPS" id="S01.B11"/>